<dbReference type="OrthoDB" id="10273962at2759"/>
<reference evidence="1" key="1">
    <citation type="submission" date="2021-07" db="EMBL/GenBank/DDBJ databases">
        <authorList>
            <person name="Durling M."/>
        </authorList>
    </citation>
    <scope>NUCLEOTIDE SEQUENCE</scope>
</reference>
<proteinExistence type="predicted"/>
<dbReference type="AlphaFoldDB" id="A0A9N9LLL3"/>
<evidence type="ECO:0000313" key="2">
    <source>
        <dbReference type="Proteomes" id="UP000701801"/>
    </source>
</evidence>
<gene>
    <name evidence="1" type="ORF">HYALB_00008527</name>
</gene>
<dbReference type="Proteomes" id="UP000701801">
    <property type="component" value="Unassembled WGS sequence"/>
</dbReference>
<dbReference type="EMBL" id="CAJVRM010000175">
    <property type="protein sequence ID" value="CAG8976403.1"/>
    <property type="molecule type" value="Genomic_DNA"/>
</dbReference>
<organism evidence="1 2">
    <name type="scientific">Hymenoscyphus albidus</name>
    <dbReference type="NCBI Taxonomy" id="595503"/>
    <lineage>
        <taxon>Eukaryota</taxon>
        <taxon>Fungi</taxon>
        <taxon>Dikarya</taxon>
        <taxon>Ascomycota</taxon>
        <taxon>Pezizomycotina</taxon>
        <taxon>Leotiomycetes</taxon>
        <taxon>Helotiales</taxon>
        <taxon>Helotiaceae</taxon>
        <taxon>Hymenoscyphus</taxon>
    </lineage>
</organism>
<accession>A0A9N9LLL3</accession>
<comment type="caution">
    <text evidence="1">The sequence shown here is derived from an EMBL/GenBank/DDBJ whole genome shotgun (WGS) entry which is preliminary data.</text>
</comment>
<keyword evidence="2" id="KW-1185">Reference proteome</keyword>
<evidence type="ECO:0000313" key="1">
    <source>
        <dbReference type="EMBL" id="CAG8976403.1"/>
    </source>
</evidence>
<protein>
    <submittedName>
        <fullName evidence="1">Uncharacterized protein</fullName>
    </submittedName>
</protein>
<name>A0A9N9LLL3_9HELO</name>
<sequence length="74" mass="8168">MHMTGSRGHTRDAASKPEEQEDVRYAVFYVFNSAVVGSLIPKGTSRCRFAEGAAMEIDNKKLQNRGTIPLQKVA</sequence>